<dbReference type="Pfam" id="PF00698">
    <property type="entry name" value="Acyl_transf_1"/>
    <property type="match status" value="1"/>
</dbReference>
<gene>
    <name evidence="7" type="primary">baeC</name>
    <name evidence="7" type="ORF">MUS_1869</name>
</gene>
<comment type="catalytic activity">
    <reaction evidence="3 4">
        <text>holo-[ACP] + malonyl-CoA = malonyl-[ACP] + CoA</text>
        <dbReference type="Rhea" id="RHEA:41792"/>
        <dbReference type="Rhea" id="RHEA-COMP:9623"/>
        <dbReference type="Rhea" id="RHEA-COMP:9685"/>
        <dbReference type="ChEBI" id="CHEBI:57287"/>
        <dbReference type="ChEBI" id="CHEBI:57384"/>
        <dbReference type="ChEBI" id="CHEBI:64479"/>
        <dbReference type="ChEBI" id="CHEBI:78449"/>
        <dbReference type="EC" id="2.3.1.39"/>
    </reaction>
</comment>
<keyword evidence="2 4" id="KW-0012">Acyltransferase</keyword>
<dbReference type="InterPro" id="IPR050858">
    <property type="entry name" value="Mal-CoA-ACP_Trans/PKS_FabD"/>
</dbReference>
<dbReference type="EMBL" id="CP003332">
    <property type="protein sequence ID" value="AFJ61864.1"/>
    <property type="molecule type" value="Genomic_DNA"/>
</dbReference>
<dbReference type="PANTHER" id="PTHR42681:SF1">
    <property type="entry name" value="MALONYL-COA-ACYL CARRIER PROTEIN TRANSACYLASE, MITOCHONDRIAL"/>
    <property type="match status" value="1"/>
</dbReference>
<evidence type="ECO:0000256" key="3">
    <source>
        <dbReference type="ARBA" id="ARBA00048462"/>
    </source>
</evidence>
<evidence type="ECO:0000313" key="7">
    <source>
        <dbReference type="EMBL" id="AFJ61864.1"/>
    </source>
</evidence>
<dbReference type="InterPro" id="IPR004410">
    <property type="entry name" value="Malonyl_CoA-ACP_transAc_FabD"/>
</dbReference>
<evidence type="ECO:0000259" key="6">
    <source>
        <dbReference type="SMART" id="SM00827"/>
    </source>
</evidence>
<dbReference type="NCBIfam" id="TIGR00128">
    <property type="entry name" value="fabD"/>
    <property type="match status" value="1"/>
</dbReference>
<dbReference type="SUPFAM" id="SSF52151">
    <property type="entry name" value="FabD/lysophospholipase-like"/>
    <property type="match status" value="1"/>
</dbReference>
<comment type="similarity">
    <text evidence="4">Belongs to the fabD family.</text>
</comment>
<accession>I2C5E0</accession>
<dbReference type="KEGG" id="bqy:MUS_1869"/>
<dbReference type="GO" id="GO:0004314">
    <property type="term" value="F:[acyl-carrier-protein] S-malonyltransferase activity"/>
    <property type="evidence" value="ECO:0007669"/>
    <property type="project" value="UniProtKB-EC"/>
</dbReference>
<dbReference type="InterPro" id="IPR014043">
    <property type="entry name" value="Acyl_transferase_dom"/>
</dbReference>
<dbReference type="SMART" id="SM00827">
    <property type="entry name" value="PKS_AT"/>
    <property type="match status" value="1"/>
</dbReference>
<dbReference type="Proteomes" id="UP000002878">
    <property type="component" value="Chromosome"/>
</dbReference>
<organism evidence="7 8">
    <name type="scientific">Bacillus amyloliquefaciens (strain Y2)</name>
    <name type="common">Bacillus amyloliquefaciens subsp. plantarum (strain B9601-Y2)</name>
    <dbReference type="NCBI Taxonomy" id="1155777"/>
    <lineage>
        <taxon>Bacteria</taxon>
        <taxon>Bacillati</taxon>
        <taxon>Bacillota</taxon>
        <taxon>Bacilli</taxon>
        <taxon>Bacillales</taxon>
        <taxon>Bacillaceae</taxon>
        <taxon>Bacillus</taxon>
        <taxon>Bacillus amyloliquefaciens group</taxon>
    </lineage>
</organism>
<protein>
    <recommendedName>
        <fullName evidence="4">Malonyl CoA-acyl carrier protein transacylase</fullName>
        <ecNumber evidence="4">2.3.1.39</ecNumber>
    </recommendedName>
</protein>
<dbReference type="GO" id="GO:0006633">
    <property type="term" value="P:fatty acid biosynthetic process"/>
    <property type="evidence" value="ECO:0007669"/>
    <property type="project" value="TreeGrafter"/>
</dbReference>
<dbReference type="HOGENOM" id="CLU_030558_1_3_9"/>
<proteinExistence type="inferred from homology"/>
<dbReference type="InterPro" id="IPR001227">
    <property type="entry name" value="Ac_transferase_dom_sf"/>
</dbReference>
<reference evidence="7 8" key="1">
    <citation type="journal article" date="2012" name="J. Biotechnol.">
        <title>Genome sequence of the plant growth promoting strain Bacillus amyloliquefaciens subsp. plantarum B9601-Y2 and expression of mersacidin and other secondary metabolites.</title>
        <authorList>
            <person name="He P."/>
            <person name="Hao K."/>
            <person name="Blom J."/>
            <person name="Ruckert C."/>
            <person name="Vater J."/>
            <person name="Mao Z."/>
            <person name="Wu Y."/>
            <person name="Hou M."/>
            <person name="He P."/>
            <person name="He Y."/>
            <person name="Borriss R."/>
        </authorList>
    </citation>
    <scope>NUCLEOTIDE SEQUENCE [LARGE SCALE GENOMIC DNA]</scope>
    <source>
        <strain evidence="7">Y2</strain>
    </source>
</reference>
<dbReference type="AlphaFoldDB" id="I2C5E0"/>
<evidence type="ECO:0000313" key="8">
    <source>
        <dbReference type="Proteomes" id="UP000002878"/>
    </source>
</evidence>
<sequence length="293" mass="32691">MAEKMITYLFPGQGSQKQGMGSSLFDEFKDLTEQADETLGYSMKRLCLENPYSNLHKTQFTQPALYVVNALSYLKKIQDNDIKPDYVAGHSLGEYNALFAAGAFDFITGLQLVRKRGELMSMATDGKMAAVMGLTAAQVSDALQTHGLHTIDIANMNSPHQVVISGRKGDIERAKSVFEGLKDVTMFHPLNVSGAFHSRYMSEAKQEFEKFLQSFHFSAISIPVISNVHARPYEQDGIHSVLADQIDHSVRWNDSIRYLLDKGRMEFEEVGPGHVLTGLIHRIKKETEASPAM</sequence>
<name>I2C5E0_BACAY</name>
<evidence type="ECO:0000256" key="5">
    <source>
        <dbReference type="PIRSR" id="PIRSR000446-1"/>
    </source>
</evidence>
<dbReference type="InterPro" id="IPR024925">
    <property type="entry name" value="Malonyl_CoA-ACP_transAc"/>
</dbReference>
<dbReference type="InterPro" id="IPR016036">
    <property type="entry name" value="Malonyl_transacylase_ACP-bd"/>
</dbReference>
<dbReference type="GO" id="GO:0005829">
    <property type="term" value="C:cytosol"/>
    <property type="evidence" value="ECO:0007669"/>
    <property type="project" value="TreeGrafter"/>
</dbReference>
<dbReference type="EC" id="2.3.1.39" evidence="4"/>
<feature type="domain" description="Malonyl-CoA:ACP transacylase (MAT)" evidence="6">
    <location>
        <begin position="9"/>
        <end position="293"/>
    </location>
</feature>
<dbReference type="PIRSF" id="PIRSF000446">
    <property type="entry name" value="Mct"/>
    <property type="match status" value="1"/>
</dbReference>
<dbReference type="SUPFAM" id="SSF55048">
    <property type="entry name" value="Probable ACP-binding domain of malonyl-CoA ACP transacylase"/>
    <property type="match status" value="1"/>
</dbReference>
<dbReference type="PANTHER" id="PTHR42681">
    <property type="entry name" value="MALONYL-COA-ACYL CARRIER PROTEIN TRANSACYLASE, MITOCHONDRIAL"/>
    <property type="match status" value="1"/>
</dbReference>
<keyword evidence="1 4" id="KW-0808">Transferase</keyword>
<feature type="active site" evidence="5">
    <location>
        <position position="197"/>
    </location>
</feature>
<evidence type="ECO:0000256" key="1">
    <source>
        <dbReference type="ARBA" id="ARBA00022679"/>
    </source>
</evidence>
<dbReference type="Gene3D" id="3.30.70.250">
    <property type="entry name" value="Malonyl-CoA ACP transacylase, ACP-binding"/>
    <property type="match status" value="1"/>
</dbReference>
<dbReference type="Gene3D" id="3.40.366.10">
    <property type="entry name" value="Malonyl-Coenzyme A Acyl Carrier Protein, domain 2"/>
    <property type="match status" value="1"/>
</dbReference>
<dbReference type="InterPro" id="IPR016035">
    <property type="entry name" value="Acyl_Trfase/lysoPLipase"/>
</dbReference>
<dbReference type="PATRIC" id="fig|1126211.3.peg.1787"/>
<feature type="active site" evidence="5">
    <location>
        <position position="91"/>
    </location>
</feature>
<evidence type="ECO:0000256" key="2">
    <source>
        <dbReference type="ARBA" id="ARBA00023315"/>
    </source>
</evidence>
<evidence type="ECO:0000256" key="4">
    <source>
        <dbReference type="PIRNR" id="PIRNR000446"/>
    </source>
</evidence>